<dbReference type="Proteomes" id="UP001430953">
    <property type="component" value="Unassembled WGS sequence"/>
</dbReference>
<feature type="compositionally biased region" description="Low complexity" evidence="1">
    <location>
        <begin position="30"/>
        <end position="39"/>
    </location>
</feature>
<organism evidence="2 3">
    <name type="scientific">Cardiocondyla obscurior</name>
    <dbReference type="NCBI Taxonomy" id="286306"/>
    <lineage>
        <taxon>Eukaryota</taxon>
        <taxon>Metazoa</taxon>
        <taxon>Ecdysozoa</taxon>
        <taxon>Arthropoda</taxon>
        <taxon>Hexapoda</taxon>
        <taxon>Insecta</taxon>
        <taxon>Pterygota</taxon>
        <taxon>Neoptera</taxon>
        <taxon>Endopterygota</taxon>
        <taxon>Hymenoptera</taxon>
        <taxon>Apocrita</taxon>
        <taxon>Aculeata</taxon>
        <taxon>Formicoidea</taxon>
        <taxon>Formicidae</taxon>
        <taxon>Myrmicinae</taxon>
        <taxon>Cardiocondyla</taxon>
    </lineage>
</organism>
<name>A0AAW2GSR6_9HYME</name>
<gene>
    <name evidence="2" type="ORF">PUN28_002101</name>
</gene>
<evidence type="ECO:0000256" key="1">
    <source>
        <dbReference type="SAM" id="MobiDB-lite"/>
    </source>
</evidence>
<evidence type="ECO:0000313" key="3">
    <source>
        <dbReference type="Proteomes" id="UP001430953"/>
    </source>
</evidence>
<evidence type="ECO:0000313" key="2">
    <source>
        <dbReference type="EMBL" id="KAL0130265.1"/>
    </source>
</evidence>
<feature type="region of interest" description="Disordered" evidence="1">
    <location>
        <begin position="22"/>
        <end position="45"/>
    </location>
</feature>
<protein>
    <submittedName>
        <fullName evidence="2">Uncharacterized protein</fullName>
    </submittedName>
</protein>
<keyword evidence="3" id="KW-1185">Reference proteome</keyword>
<dbReference type="AlphaFoldDB" id="A0AAW2GSR6"/>
<proteinExistence type="predicted"/>
<reference evidence="2 3" key="1">
    <citation type="submission" date="2023-03" db="EMBL/GenBank/DDBJ databases">
        <title>High recombination rates correlate with genetic variation in Cardiocondyla obscurior ants.</title>
        <authorList>
            <person name="Errbii M."/>
        </authorList>
    </citation>
    <scope>NUCLEOTIDE SEQUENCE [LARGE SCALE GENOMIC DNA]</scope>
    <source>
        <strain evidence="2">Alpha-2009</strain>
        <tissue evidence="2">Whole body</tissue>
    </source>
</reference>
<dbReference type="EMBL" id="JADYXP020000002">
    <property type="protein sequence ID" value="KAL0130265.1"/>
    <property type="molecule type" value="Genomic_DNA"/>
</dbReference>
<sequence>MDFVSGLSPTNFRDYPDLLFRHNSSEGSLHQPSPQSPSESHSEHIAQLSSSTTLYFVYFIRITAFQFVHQVHVCKSLCVLKPGQALLRTQIASSETRIANRKL</sequence>
<comment type="caution">
    <text evidence="2">The sequence shown here is derived from an EMBL/GenBank/DDBJ whole genome shotgun (WGS) entry which is preliminary data.</text>
</comment>
<accession>A0AAW2GSR6</accession>